<reference evidence="2 3" key="1">
    <citation type="journal article" date="2019" name="Environ. Microbiol.">
        <title>At the nexus of three kingdoms: the genome of the mycorrhizal fungus Gigaspora margarita provides insights into plant, endobacterial and fungal interactions.</title>
        <authorList>
            <person name="Venice F."/>
            <person name="Ghignone S."/>
            <person name="Salvioli di Fossalunga A."/>
            <person name="Amselem J."/>
            <person name="Novero M."/>
            <person name="Xianan X."/>
            <person name="Sedzielewska Toro K."/>
            <person name="Morin E."/>
            <person name="Lipzen A."/>
            <person name="Grigoriev I.V."/>
            <person name="Henrissat B."/>
            <person name="Martin F.M."/>
            <person name="Bonfante P."/>
        </authorList>
    </citation>
    <scope>NUCLEOTIDE SEQUENCE [LARGE SCALE GENOMIC DNA]</scope>
    <source>
        <strain evidence="2 3">BEG34</strain>
    </source>
</reference>
<keyword evidence="3" id="KW-1185">Reference proteome</keyword>
<dbReference type="GO" id="GO:0016192">
    <property type="term" value="P:vesicle-mediated transport"/>
    <property type="evidence" value="ECO:0007669"/>
    <property type="project" value="InterPro"/>
</dbReference>
<feature type="domain" description="Syntaxin N-terminal" evidence="1">
    <location>
        <begin position="29"/>
        <end position="86"/>
    </location>
</feature>
<dbReference type="GO" id="GO:0016020">
    <property type="term" value="C:membrane"/>
    <property type="evidence" value="ECO:0007669"/>
    <property type="project" value="InterPro"/>
</dbReference>
<dbReference type="Pfam" id="PF14523">
    <property type="entry name" value="Syntaxin_2"/>
    <property type="match status" value="1"/>
</dbReference>
<evidence type="ECO:0000313" key="2">
    <source>
        <dbReference type="EMBL" id="KAF0382185.1"/>
    </source>
</evidence>
<dbReference type="SUPFAM" id="SSF47661">
    <property type="entry name" value="t-snare proteins"/>
    <property type="match status" value="1"/>
</dbReference>
<dbReference type="Gene3D" id="1.20.58.70">
    <property type="match status" value="1"/>
</dbReference>
<comment type="caution">
    <text evidence="2">The sequence shown here is derived from an EMBL/GenBank/DDBJ whole genome shotgun (WGS) entry which is preliminary data.</text>
</comment>
<evidence type="ECO:0000313" key="3">
    <source>
        <dbReference type="Proteomes" id="UP000439903"/>
    </source>
</evidence>
<gene>
    <name evidence="2" type="ORF">F8M41_011962</name>
</gene>
<dbReference type="InterPro" id="IPR006011">
    <property type="entry name" value="Syntaxin_N"/>
</dbReference>
<organism evidence="2 3">
    <name type="scientific">Gigaspora margarita</name>
    <dbReference type="NCBI Taxonomy" id="4874"/>
    <lineage>
        <taxon>Eukaryota</taxon>
        <taxon>Fungi</taxon>
        <taxon>Fungi incertae sedis</taxon>
        <taxon>Mucoromycota</taxon>
        <taxon>Glomeromycotina</taxon>
        <taxon>Glomeromycetes</taxon>
        <taxon>Diversisporales</taxon>
        <taxon>Gigasporaceae</taxon>
        <taxon>Gigaspora</taxon>
    </lineage>
</organism>
<proteinExistence type="predicted"/>
<dbReference type="AlphaFoldDB" id="A0A8H4A084"/>
<dbReference type="InterPro" id="IPR010989">
    <property type="entry name" value="SNARE"/>
</dbReference>
<name>A0A8H4A084_GIGMA</name>
<dbReference type="EMBL" id="WTPW01002433">
    <property type="protein sequence ID" value="KAF0382185.1"/>
    <property type="molecule type" value="Genomic_DNA"/>
</dbReference>
<dbReference type="Proteomes" id="UP000439903">
    <property type="component" value="Unassembled WGS sequence"/>
</dbReference>
<sequence length="98" mass="11883">MLENDLNRFSIWDTSNNVDTPEIRHSLTEKTQRLRQRKLEQQKLSKNFQKTLTEFQKVQRFSAERQREYVDKAKTHTVRNDAYEDDEIVTVFMKHNPL</sequence>
<dbReference type="OrthoDB" id="364348at2759"/>
<accession>A0A8H4A084</accession>
<protein>
    <submittedName>
        <fullName evidence="2">t-SNARE</fullName>
    </submittedName>
</protein>
<evidence type="ECO:0000259" key="1">
    <source>
        <dbReference type="Pfam" id="PF14523"/>
    </source>
</evidence>